<evidence type="ECO:0000313" key="1">
    <source>
        <dbReference type="EMBL" id="MDQ7250256.1"/>
    </source>
</evidence>
<name>A0ABU0YTC5_9PROT</name>
<proteinExistence type="predicted"/>
<evidence type="ECO:0008006" key="3">
    <source>
        <dbReference type="Google" id="ProtNLM"/>
    </source>
</evidence>
<comment type="caution">
    <text evidence="1">The sequence shown here is derived from an EMBL/GenBank/DDBJ whole genome shotgun (WGS) entry which is preliminary data.</text>
</comment>
<dbReference type="RefSeq" id="WP_379959275.1">
    <property type="nucleotide sequence ID" value="NZ_JAUYVI010000006.1"/>
</dbReference>
<keyword evidence="2" id="KW-1185">Reference proteome</keyword>
<reference evidence="2" key="1">
    <citation type="submission" date="2023-08" db="EMBL/GenBank/DDBJ databases">
        <title>Rhodospirillaceae gen. nov., a novel taxon isolated from the Yangtze River Yuezi River estuary sludge.</title>
        <authorList>
            <person name="Ruan L."/>
        </authorList>
    </citation>
    <scope>NUCLEOTIDE SEQUENCE [LARGE SCALE GENOMIC DNA]</scope>
    <source>
        <strain evidence="2">R-7</strain>
    </source>
</reference>
<protein>
    <recommendedName>
        <fullName evidence="3">GIY-YIG domain-containing protein</fullName>
    </recommendedName>
</protein>
<sequence>MNGVFLAGASGIEYFYTPYLFSEAHWHPDPANYAFAHPDESGAWHLVYIGETANLLGRMRTHAQWEAAQRLGCTHVLVNLNPDGVRGRRVQERDLIARYRPVLNTLLLREAKPRVRRMGYYPGG</sequence>
<organism evidence="1 2">
    <name type="scientific">Dongia sedimenti</name>
    <dbReference type="NCBI Taxonomy" id="3064282"/>
    <lineage>
        <taxon>Bacteria</taxon>
        <taxon>Pseudomonadati</taxon>
        <taxon>Pseudomonadota</taxon>
        <taxon>Alphaproteobacteria</taxon>
        <taxon>Rhodospirillales</taxon>
        <taxon>Dongiaceae</taxon>
        <taxon>Dongia</taxon>
    </lineage>
</organism>
<evidence type="ECO:0000313" key="2">
    <source>
        <dbReference type="Proteomes" id="UP001230156"/>
    </source>
</evidence>
<dbReference type="EMBL" id="JAUYVI010000006">
    <property type="protein sequence ID" value="MDQ7250256.1"/>
    <property type="molecule type" value="Genomic_DNA"/>
</dbReference>
<accession>A0ABU0YTC5</accession>
<gene>
    <name evidence="1" type="ORF">Q8A70_21375</name>
</gene>
<dbReference type="Proteomes" id="UP001230156">
    <property type="component" value="Unassembled WGS sequence"/>
</dbReference>